<feature type="domain" description="Glycosyltransferase 2-like" evidence="1">
    <location>
        <begin position="23"/>
        <end position="158"/>
    </location>
</feature>
<protein>
    <submittedName>
        <fullName evidence="2">Glycosyltransferase</fullName>
    </submittedName>
</protein>
<dbReference type="SUPFAM" id="SSF53448">
    <property type="entry name" value="Nucleotide-diphospho-sugar transferases"/>
    <property type="match status" value="1"/>
</dbReference>
<dbReference type="GO" id="GO:0016758">
    <property type="term" value="F:hexosyltransferase activity"/>
    <property type="evidence" value="ECO:0007669"/>
    <property type="project" value="UniProtKB-ARBA"/>
</dbReference>
<dbReference type="Gene3D" id="3.90.550.10">
    <property type="entry name" value="Spore Coat Polysaccharide Biosynthesis Protein SpsA, Chain A"/>
    <property type="match status" value="1"/>
</dbReference>
<keyword evidence="3" id="KW-1185">Reference proteome</keyword>
<gene>
    <name evidence="2" type="ORF">F9817_20445</name>
</gene>
<organism evidence="2 3">
    <name type="scientific">Vibrio eleionomae</name>
    <dbReference type="NCBI Taxonomy" id="2653505"/>
    <lineage>
        <taxon>Bacteria</taxon>
        <taxon>Pseudomonadati</taxon>
        <taxon>Pseudomonadota</taxon>
        <taxon>Gammaproteobacteria</taxon>
        <taxon>Vibrionales</taxon>
        <taxon>Vibrionaceae</taxon>
        <taxon>Vibrio</taxon>
    </lineage>
</organism>
<dbReference type="EMBL" id="WEKT01000060">
    <property type="protein sequence ID" value="MZI95553.1"/>
    <property type="molecule type" value="Genomic_DNA"/>
</dbReference>
<dbReference type="AlphaFoldDB" id="A0A7X4LP38"/>
<dbReference type="Proteomes" id="UP000462621">
    <property type="component" value="Unassembled WGS sequence"/>
</dbReference>
<reference evidence="2 3" key="1">
    <citation type="submission" date="2019-10" db="EMBL/GenBank/DDBJ databases">
        <title>Vibrio sp. nov. isolated from a shrimp pond.</title>
        <authorList>
            <person name="Gomez-Gil B."/>
            <person name="Enciso-Ibarra J."/>
            <person name="Enciso-Ibarra K."/>
            <person name="Bolan-Mejia C."/>
        </authorList>
    </citation>
    <scope>NUCLEOTIDE SEQUENCE [LARGE SCALE GENOMIC DNA]</scope>
    <source>
        <strain evidence="2 3">CAIM 722</strain>
    </source>
</reference>
<evidence type="ECO:0000313" key="3">
    <source>
        <dbReference type="Proteomes" id="UP000462621"/>
    </source>
</evidence>
<dbReference type="InterPro" id="IPR029044">
    <property type="entry name" value="Nucleotide-diphossugar_trans"/>
</dbReference>
<dbReference type="RefSeq" id="WP_161158049.1">
    <property type="nucleotide sequence ID" value="NZ_WEKT01000060.1"/>
</dbReference>
<evidence type="ECO:0000313" key="2">
    <source>
        <dbReference type="EMBL" id="MZI95553.1"/>
    </source>
</evidence>
<sequence length="346" mass="39149">MNSTYDSSSATNPDKTVRVEGISIIIATCNRPELAYRAVKSVVAQSLVEKQIVVVNNGSSVENQAHYQTLFAELAEQIEYVDLCTSQAIGVGPSIARNVGLSYVTGKYVTFCDDDDEWIDPEYLANIAQSLRKYQPDILFSDQKAIQANGTVKAKHWFDNDALLHSSVPLDDGDIYQVEASYFYQHGGFPHLNITVYNYELISQWGGFCKALDYEEDFELFHRLLSHSNLLLYYDQVVSLHHIPDQQYQDNVTTAMNQQHKQLSRLYIFTKLTLESLSPQLSRFARIHASYAAARLAEFALEKRDFALAKQMSKQAISWRLSPKMALLFGYTVLRSCIAAVGKTQR</sequence>
<evidence type="ECO:0000259" key="1">
    <source>
        <dbReference type="Pfam" id="PF00535"/>
    </source>
</evidence>
<accession>A0A7X4LP38</accession>
<comment type="caution">
    <text evidence="2">The sequence shown here is derived from an EMBL/GenBank/DDBJ whole genome shotgun (WGS) entry which is preliminary data.</text>
</comment>
<dbReference type="InterPro" id="IPR001173">
    <property type="entry name" value="Glyco_trans_2-like"/>
</dbReference>
<proteinExistence type="predicted"/>
<name>A0A7X4LP38_9VIBR</name>
<keyword evidence="2" id="KW-0808">Transferase</keyword>
<dbReference type="PANTHER" id="PTHR22916">
    <property type="entry name" value="GLYCOSYLTRANSFERASE"/>
    <property type="match status" value="1"/>
</dbReference>
<dbReference type="Pfam" id="PF00535">
    <property type="entry name" value="Glycos_transf_2"/>
    <property type="match status" value="1"/>
</dbReference>